<evidence type="ECO:0000313" key="7">
    <source>
        <dbReference type="EnsemblMetazoa" id="AALFPA23_003401.P3741"/>
    </source>
</evidence>
<feature type="domain" description="DNA2/NAM7 helicase helicase" evidence="5">
    <location>
        <begin position="392"/>
        <end position="462"/>
    </location>
</feature>
<feature type="region of interest" description="Disordered" evidence="4">
    <location>
        <begin position="1"/>
        <end position="25"/>
    </location>
</feature>
<keyword evidence="3" id="KW-0943">RNA-mediated gene silencing</keyword>
<dbReference type="Proteomes" id="UP000069940">
    <property type="component" value="Unassembled WGS sequence"/>
</dbReference>
<accession>A0ABM1XW11</accession>
<feature type="domain" description="DNA2/NAM7 helicase-like C-terminal" evidence="6">
    <location>
        <begin position="592"/>
        <end position="797"/>
    </location>
</feature>
<dbReference type="CDD" id="cd18808">
    <property type="entry name" value="SF1_C_Upf1"/>
    <property type="match status" value="1"/>
</dbReference>
<dbReference type="InterPro" id="IPR026122">
    <property type="entry name" value="MOV-10/SDE3_DEXXQ/H-box"/>
</dbReference>
<dbReference type="InterPro" id="IPR041679">
    <property type="entry name" value="DNA2/NAM7-like_C"/>
</dbReference>
<comment type="subcellular location">
    <subcellularLocation>
        <location evidence="1">Cytoplasm</location>
    </subcellularLocation>
</comment>
<dbReference type="EnsemblMetazoa" id="AALFPA23_003401.R3741">
    <property type="protein sequence ID" value="AALFPA23_003401.P3741"/>
    <property type="gene ID" value="AALFPA23_003401"/>
</dbReference>
<feature type="compositionally biased region" description="Basic and acidic residues" evidence="4">
    <location>
        <begin position="9"/>
        <end position="18"/>
    </location>
</feature>
<dbReference type="InterPro" id="IPR047187">
    <property type="entry name" value="SF1_C_Upf1"/>
</dbReference>
<dbReference type="PANTHER" id="PTHR45418:SF1">
    <property type="entry name" value="CANCER_TESTIS ANTIGEN 55"/>
    <property type="match status" value="1"/>
</dbReference>
<evidence type="ECO:0000256" key="2">
    <source>
        <dbReference type="ARBA" id="ARBA00022490"/>
    </source>
</evidence>
<evidence type="ECO:0000259" key="5">
    <source>
        <dbReference type="Pfam" id="PF13086"/>
    </source>
</evidence>
<dbReference type="InterPro" id="IPR041677">
    <property type="entry name" value="DNA2/NAM7_AAA_11"/>
</dbReference>
<sequence>MAPKNSATKQDDERKSRPSEPPINGGKCPTLYHRWDIKFAGTIIESLQCNNQLYPLKDCPICPEMFESEPTSSENQTFHLTVKQTRVSTFQIGVGNRSDVPVWLDSVLVFDADGKLVKILVKKPVLLGAALEKGISKDIVTVEEMVLTVGRTYRVILKGKSGDDNSQEHCKLIIEQYRLTEDESKVNSKRTEFNLTKLRPFIISPLVSAMYTNHSKIDDSSMQKDLLELIETSKQEFSPSNYGQQIDLLNQIELHHLLQEFGKYTLQKPVIQATESPLHYNISIEQFAVRPSLLSEDVRVQFVKEEKSKNVFGYISKITAEMIVILVEKRVDIDDVTRVVFHVDRSTFQLEQTAVVLMKEPLVEQICFPTAVTGGPVEAIDSFEWFRPGITSNKEQMVAVMSIVNQTSFPAPYILFGPPGTGKTSTLVEAIAQVYKLRPTANILVTATSNFAANELTCRLLQVIPSSSIFRYFSRTSGKKIDEINWDIVEFSNLAGSSTGNICHEDIYGSRVVVTTLTMTGRLVQAQINPKHFSYIFIDECGSAKEITSLIPIAGLATHNQEINASIVLAGDPKQLGPVLQYELLKQTVHSQSMLERLMNLPLYAQDPETNEYNGKVVSQLRQSFRSHAKLLEFCNQQFYNGMLQAKAPYDIQERAVGWWRLPNRKCPIILHPVDGQTEQDKHNFSLFNRKECWKVMFYVGDMLNKGINGRSVTQSDIGIVSPYVQQVRYLKNCCKSRDWTDIEIGSVEQFQGKEKAIMLISTVRSRCKNVGFLADAARLNVMLTRARSLMIVIGNPETLRLDPLWEKFIEFCRQNGAIARPHDRKPKLNGKETNSDSEVTASTGESLASMNSLMAAIPDD</sequence>
<dbReference type="Pfam" id="PF13086">
    <property type="entry name" value="AAA_11"/>
    <property type="match status" value="2"/>
</dbReference>
<dbReference type="RefSeq" id="XP_019539795.2">
    <property type="nucleotide sequence ID" value="XM_019684250.3"/>
</dbReference>
<dbReference type="PANTHER" id="PTHR45418">
    <property type="entry name" value="CANCER/TESTIS ANTIGEN 55"/>
    <property type="match status" value="1"/>
</dbReference>
<dbReference type="SUPFAM" id="SSF52540">
    <property type="entry name" value="P-loop containing nucleoside triphosphate hydrolases"/>
    <property type="match status" value="1"/>
</dbReference>
<dbReference type="GeneID" id="109410735"/>
<proteinExistence type="predicted"/>
<evidence type="ECO:0000313" key="8">
    <source>
        <dbReference type="Proteomes" id="UP000069940"/>
    </source>
</evidence>
<feature type="domain" description="DNA2/NAM7 helicase helicase" evidence="5">
    <location>
        <begin position="497"/>
        <end position="580"/>
    </location>
</feature>
<reference evidence="8" key="1">
    <citation type="journal article" date="2015" name="Proc. Natl. Acad. Sci. U.S.A.">
        <title>Genome sequence of the Asian Tiger mosquito, Aedes albopictus, reveals insights into its biology, genetics, and evolution.</title>
        <authorList>
            <person name="Chen X.G."/>
            <person name="Jiang X."/>
            <person name="Gu J."/>
            <person name="Xu M."/>
            <person name="Wu Y."/>
            <person name="Deng Y."/>
            <person name="Zhang C."/>
            <person name="Bonizzoni M."/>
            <person name="Dermauw W."/>
            <person name="Vontas J."/>
            <person name="Armbruster P."/>
            <person name="Huang X."/>
            <person name="Yang Y."/>
            <person name="Zhang H."/>
            <person name="He W."/>
            <person name="Peng H."/>
            <person name="Liu Y."/>
            <person name="Wu K."/>
            <person name="Chen J."/>
            <person name="Lirakis M."/>
            <person name="Topalis P."/>
            <person name="Van Leeuwen T."/>
            <person name="Hall A.B."/>
            <person name="Jiang X."/>
            <person name="Thorpe C."/>
            <person name="Mueller R.L."/>
            <person name="Sun C."/>
            <person name="Waterhouse R.M."/>
            <person name="Yan G."/>
            <person name="Tu Z.J."/>
            <person name="Fang X."/>
            <person name="James A.A."/>
        </authorList>
    </citation>
    <scope>NUCLEOTIDE SEQUENCE [LARGE SCALE GENOMIC DNA]</scope>
    <source>
        <strain evidence="8">Foshan</strain>
    </source>
</reference>
<evidence type="ECO:0000256" key="1">
    <source>
        <dbReference type="ARBA" id="ARBA00004496"/>
    </source>
</evidence>
<evidence type="ECO:0000259" key="6">
    <source>
        <dbReference type="Pfam" id="PF13087"/>
    </source>
</evidence>
<organism evidence="7 8">
    <name type="scientific">Aedes albopictus</name>
    <name type="common">Asian tiger mosquito</name>
    <name type="synonym">Stegomyia albopicta</name>
    <dbReference type="NCBI Taxonomy" id="7160"/>
    <lineage>
        <taxon>Eukaryota</taxon>
        <taxon>Metazoa</taxon>
        <taxon>Ecdysozoa</taxon>
        <taxon>Arthropoda</taxon>
        <taxon>Hexapoda</taxon>
        <taxon>Insecta</taxon>
        <taxon>Pterygota</taxon>
        <taxon>Neoptera</taxon>
        <taxon>Endopterygota</taxon>
        <taxon>Diptera</taxon>
        <taxon>Nematocera</taxon>
        <taxon>Culicoidea</taxon>
        <taxon>Culicidae</taxon>
        <taxon>Culicinae</taxon>
        <taxon>Aedini</taxon>
        <taxon>Aedes</taxon>
        <taxon>Stegomyia</taxon>
    </lineage>
</organism>
<dbReference type="InterPro" id="IPR027417">
    <property type="entry name" value="P-loop_NTPase"/>
</dbReference>
<dbReference type="Pfam" id="PF13087">
    <property type="entry name" value="AAA_12"/>
    <property type="match status" value="1"/>
</dbReference>
<dbReference type="CDD" id="cd18038">
    <property type="entry name" value="DEXXQc_Helz-like"/>
    <property type="match status" value="1"/>
</dbReference>
<keyword evidence="8" id="KW-1185">Reference proteome</keyword>
<protein>
    <recommendedName>
        <fullName evidence="9">RNA helicase</fullName>
    </recommendedName>
</protein>
<evidence type="ECO:0000256" key="3">
    <source>
        <dbReference type="ARBA" id="ARBA00023158"/>
    </source>
</evidence>
<evidence type="ECO:0000256" key="4">
    <source>
        <dbReference type="SAM" id="MobiDB-lite"/>
    </source>
</evidence>
<dbReference type="Gene3D" id="3.40.50.300">
    <property type="entry name" value="P-loop containing nucleotide triphosphate hydrolases"/>
    <property type="match status" value="2"/>
</dbReference>
<feature type="region of interest" description="Disordered" evidence="4">
    <location>
        <begin position="822"/>
        <end position="844"/>
    </location>
</feature>
<keyword evidence="2" id="KW-0963">Cytoplasm</keyword>
<evidence type="ECO:0008006" key="9">
    <source>
        <dbReference type="Google" id="ProtNLM"/>
    </source>
</evidence>
<reference evidence="7" key="2">
    <citation type="submission" date="2025-05" db="UniProtKB">
        <authorList>
            <consortium name="EnsemblMetazoa"/>
        </authorList>
    </citation>
    <scope>IDENTIFICATION</scope>
    <source>
        <strain evidence="7">Foshan</strain>
    </source>
</reference>
<name>A0ABM1XW11_AEDAL</name>